<sequence>MRRRSRLFVAKLLLRRLQPPRQRRKSEGKTSPRAPKDDTCEVRDGATCAQRVHAQIKRTNDVFIILRAHVCHVRGEGADLKKKS</sequence>
<evidence type="ECO:0000313" key="3">
    <source>
        <dbReference type="Proteomes" id="UP001066276"/>
    </source>
</evidence>
<dbReference type="EMBL" id="JANPWB010000013">
    <property type="protein sequence ID" value="KAJ1103324.1"/>
    <property type="molecule type" value="Genomic_DNA"/>
</dbReference>
<accession>A0AAV7MLF7</accession>
<comment type="caution">
    <text evidence="2">The sequence shown here is derived from an EMBL/GenBank/DDBJ whole genome shotgun (WGS) entry which is preliminary data.</text>
</comment>
<organism evidence="2 3">
    <name type="scientific">Pleurodeles waltl</name>
    <name type="common">Iberian ribbed newt</name>
    <dbReference type="NCBI Taxonomy" id="8319"/>
    <lineage>
        <taxon>Eukaryota</taxon>
        <taxon>Metazoa</taxon>
        <taxon>Chordata</taxon>
        <taxon>Craniata</taxon>
        <taxon>Vertebrata</taxon>
        <taxon>Euteleostomi</taxon>
        <taxon>Amphibia</taxon>
        <taxon>Batrachia</taxon>
        <taxon>Caudata</taxon>
        <taxon>Salamandroidea</taxon>
        <taxon>Salamandridae</taxon>
        <taxon>Pleurodelinae</taxon>
        <taxon>Pleurodeles</taxon>
    </lineage>
</organism>
<gene>
    <name evidence="2" type="ORF">NDU88_000750</name>
</gene>
<feature type="region of interest" description="Disordered" evidence="1">
    <location>
        <begin position="17"/>
        <end position="39"/>
    </location>
</feature>
<dbReference type="Proteomes" id="UP001066276">
    <property type="component" value="Chromosome 9"/>
</dbReference>
<proteinExistence type="predicted"/>
<dbReference type="AlphaFoldDB" id="A0AAV7MLF7"/>
<evidence type="ECO:0000256" key="1">
    <source>
        <dbReference type="SAM" id="MobiDB-lite"/>
    </source>
</evidence>
<reference evidence="2" key="1">
    <citation type="journal article" date="2022" name="bioRxiv">
        <title>Sequencing and chromosome-scale assembly of the giantPleurodeles waltlgenome.</title>
        <authorList>
            <person name="Brown T."/>
            <person name="Elewa A."/>
            <person name="Iarovenko S."/>
            <person name="Subramanian E."/>
            <person name="Araus A.J."/>
            <person name="Petzold A."/>
            <person name="Susuki M."/>
            <person name="Suzuki K.-i.T."/>
            <person name="Hayashi T."/>
            <person name="Toyoda A."/>
            <person name="Oliveira C."/>
            <person name="Osipova E."/>
            <person name="Leigh N.D."/>
            <person name="Simon A."/>
            <person name="Yun M.H."/>
        </authorList>
    </citation>
    <scope>NUCLEOTIDE SEQUENCE</scope>
    <source>
        <strain evidence="2">20211129_DDA</strain>
        <tissue evidence="2">Liver</tissue>
    </source>
</reference>
<feature type="compositionally biased region" description="Basic and acidic residues" evidence="1">
    <location>
        <begin position="25"/>
        <end position="39"/>
    </location>
</feature>
<name>A0AAV7MLF7_PLEWA</name>
<evidence type="ECO:0000313" key="2">
    <source>
        <dbReference type="EMBL" id="KAJ1103324.1"/>
    </source>
</evidence>
<evidence type="ECO:0008006" key="4">
    <source>
        <dbReference type="Google" id="ProtNLM"/>
    </source>
</evidence>
<keyword evidence="3" id="KW-1185">Reference proteome</keyword>
<protein>
    <recommendedName>
        <fullName evidence="4">Secreted protein</fullName>
    </recommendedName>
</protein>